<name>A0A1I4SFP8_PSUAM</name>
<keyword evidence="1" id="KW-0472">Membrane</keyword>
<keyword evidence="1" id="KW-0812">Transmembrane</keyword>
<dbReference type="Pfam" id="PF19609">
    <property type="entry name" value="DUF6114"/>
    <property type="match status" value="1"/>
</dbReference>
<reference evidence="2 3" key="1">
    <citation type="submission" date="2016-10" db="EMBL/GenBank/DDBJ databases">
        <authorList>
            <person name="de Groot N.N."/>
        </authorList>
    </citation>
    <scope>NUCLEOTIDE SEQUENCE [LARGE SCALE GENOMIC DNA]</scope>
    <source>
        <strain evidence="2 3">CGMCC 4.1877</strain>
    </source>
</reference>
<feature type="transmembrane region" description="Helical" evidence="1">
    <location>
        <begin position="12"/>
        <end position="30"/>
    </location>
</feature>
<organism evidence="2 3">
    <name type="scientific">Pseudonocardia ammonioxydans</name>
    <dbReference type="NCBI Taxonomy" id="260086"/>
    <lineage>
        <taxon>Bacteria</taxon>
        <taxon>Bacillati</taxon>
        <taxon>Actinomycetota</taxon>
        <taxon>Actinomycetes</taxon>
        <taxon>Pseudonocardiales</taxon>
        <taxon>Pseudonocardiaceae</taxon>
        <taxon>Pseudonocardia</taxon>
    </lineage>
</organism>
<protein>
    <submittedName>
        <fullName evidence="2">Uncharacterized protein</fullName>
    </submittedName>
</protein>
<keyword evidence="3" id="KW-1185">Reference proteome</keyword>
<accession>A0A1I4SFP8</accession>
<dbReference type="Proteomes" id="UP000199614">
    <property type="component" value="Unassembled WGS sequence"/>
</dbReference>
<evidence type="ECO:0000313" key="2">
    <source>
        <dbReference type="EMBL" id="SFM63287.1"/>
    </source>
</evidence>
<dbReference type="AlphaFoldDB" id="A0A1I4SFP8"/>
<feature type="transmembrane region" description="Helical" evidence="1">
    <location>
        <begin position="76"/>
        <end position="108"/>
    </location>
</feature>
<dbReference type="RefSeq" id="WP_093336238.1">
    <property type="nucleotide sequence ID" value="NZ_FOUY01000001.1"/>
</dbReference>
<dbReference type="InterPro" id="IPR046096">
    <property type="entry name" value="DUF6114"/>
</dbReference>
<feature type="transmembrane region" description="Helical" evidence="1">
    <location>
        <begin position="42"/>
        <end position="64"/>
    </location>
</feature>
<keyword evidence="1" id="KW-1133">Transmembrane helix</keyword>
<evidence type="ECO:0000256" key="1">
    <source>
        <dbReference type="SAM" id="Phobius"/>
    </source>
</evidence>
<dbReference type="STRING" id="260086.SAMN05216207_1001415"/>
<evidence type="ECO:0000313" key="3">
    <source>
        <dbReference type="Proteomes" id="UP000199614"/>
    </source>
</evidence>
<sequence>MTAPDRTRTGRPLGAAGCLAASGVAMLLLPSSSLTVVTAPGAGGATGLLIGALMIGAGIVLALAPDQRTVCGTAGILLALASFLTPNLGGMLIGMLLGLVGGALALAWTPI</sequence>
<dbReference type="EMBL" id="FOUY01000001">
    <property type="protein sequence ID" value="SFM63287.1"/>
    <property type="molecule type" value="Genomic_DNA"/>
</dbReference>
<proteinExistence type="predicted"/>
<gene>
    <name evidence="2" type="ORF">SAMN05216207_1001415</name>
</gene>